<comment type="cofactor">
    <cofactor evidence="1">
        <name>pyridoxal 5'-phosphate</name>
        <dbReference type="ChEBI" id="CHEBI:597326"/>
    </cofactor>
</comment>
<evidence type="ECO:0000256" key="3">
    <source>
        <dbReference type="ARBA" id="ARBA00022576"/>
    </source>
</evidence>
<dbReference type="Pfam" id="PF00392">
    <property type="entry name" value="GntR"/>
    <property type="match status" value="1"/>
</dbReference>
<evidence type="ECO:0000256" key="5">
    <source>
        <dbReference type="ARBA" id="ARBA00023015"/>
    </source>
</evidence>
<dbReference type="InterPro" id="IPR004839">
    <property type="entry name" value="Aminotransferase_I/II_large"/>
</dbReference>
<dbReference type="GO" id="GO:0008483">
    <property type="term" value="F:transaminase activity"/>
    <property type="evidence" value="ECO:0007669"/>
    <property type="project" value="UniProtKB-KW"/>
</dbReference>
<dbReference type="SUPFAM" id="SSF53383">
    <property type="entry name" value="PLP-dependent transferases"/>
    <property type="match status" value="1"/>
</dbReference>
<dbReference type="RefSeq" id="WP_379290278.1">
    <property type="nucleotide sequence ID" value="NZ_JBHTIU010000077.1"/>
</dbReference>
<sequence>MVWVAVDRRLNTPLTKQIFHQLQSKILNGDLKAGQALPSTRQLAADLQVSRNVVLEVYEQLMAEGYLEARQGSGTFVAEGALLKHPLTFESLPDSIKHTGTKMTEDIVNFRSGIPALELFPRKHWARLAQQVLSDTPGRSFGYGSPEGRYELRSAIAKYLYRTRGVRCHPDQLVITSGATQAITLVAKLLVNPGDHIMIEDPITNDIQTIFTSCGARLIPLPVDHSGIAADRLVTGAYHGSVYVTPSHQYPLGSILPIQRRVQLIEYARNTGSYIVEDDYDSEFRYEGPPIHSLQSLDPSVVIYIGTFSKILSPALRIGYLILPYPLVERCRMLKWFSDLHTPSLEQLILARFIEEGFLERHIRQMKKVYKQRRNFLRKVLGQCFGDSVQVTGDSTGLHLIAEFTGIRFTNEVLEQMLGAGVSVHGVEMHAIQKGRHENRIILGYGNLEEQQIEKGISRIKHVLDNIRK</sequence>
<evidence type="ECO:0000313" key="9">
    <source>
        <dbReference type="EMBL" id="MFD0871313.1"/>
    </source>
</evidence>
<reference evidence="10" key="1">
    <citation type="journal article" date="2019" name="Int. J. Syst. Evol. Microbiol.">
        <title>The Global Catalogue of Microorganisms (GCM) 10K type strain sequencing project: providing services to taxonomists for standard genome sequencing and annotation.</title>
        <authorList>
            <consortium name="The Broad Institute Genomics Platform"/>
            <consortium name="The Broad Institute Genome Sequencing Center for Infectious Disease"/>
            <person name="Wu L."/>
            <person name="Ma J."/>
        </authorList>
    </citation>
    <scope>NUCLEOTIDE SEQUENCE [LARGE SCALE GENOMIC DNA]</scope>
    <source>
        <strain evidence="10">CCUG 57263</strain>
    </source>
</reference>
<accession>A0ABW3DCT7</accession>
<keyword evidence="3 9" id="KW-0808">Transferase</keyword>
<dbReference type="SUPFAM" id="SSF46785">
    <property type="entry name" value="Winged helix' DNA-binding domain"/>
    <property type="match status" value="1"/>
</dbReference>
<dbReference type="EMBL" id="JBHTIU010000077">
    <property type="protein sequence ID" value="MFD0871313.1"/>
    <property type="molecule type" value="Genomic_DNA"/>
</dbReference>
<dbReference type="SMART" id="SM00345">
    <property type="entry name" value="HTH_GNTR"/>
    <property type="match status" value="1"/>
</dbReference>
<dbReference type="InterPro" id="IPR000524">
    <property type="entry name" value="Tscrpt_reg_HTH_GntR"/>
</dbReference>
<dbReference type="CDD" id="cd00609">
    <property type="entry name" value="AAT_like"/>
    <property type="match status" value="1"/>
</dbReference>
<dbReference type="PANTHER" id="PTHR46577:SF1">
    <property type="entry name" value="HTH-TYPE TRANSCRIPTIONAL REGULATORY PROTEIN GABR"/>
    <property type="match status" value="1"/>
</dbReference>
<keyword evidence="10" id="KW-1185">Reference proteome</keyword>
<proteinExistence type="inferred from homology"/>
<gene>
    <name evidence="9" type="ORF">ACFQ03_19415</name>
</gene>
<dbReference type="PANTHER" id="PTHR46577">
    <property type="entry name" value="HTH-TYPE TRANSCRIPTIONAL REGULATORY PROTEIN GABR"/>
    <property type="match status" value="1"/>
</dbReference>
<organism evidence="9 10">
    <name type="scientific">Paenibacillus residui</name>
    <dbReference type="NCBI Taxonomy" id="629724"/>
    <lineage>
        <taxon>Bacteria</taxon>
        <taxon>Bacillati</taxon>
        <taxon>Bacillota</taxon>
        <taxon>Bacilli</taxon>
        <taxon>Bacillales</taxon>
        <taxon>Paenibacillaceae</taxon>
        <taxon>Paenibacillus</taxon>
    </lineage>
</organism>
<dbReference type="Pfam" id="PF00155">
    <property type="entry name" value="Aminotran_1_2"/>
    <property type="match status" value="1"/>
</dbReference>
<dbReference type="PROSITE" id="PS50949">
    <property type="entry name" value="HTH_GNTR"/>
    <property type="match status" value="1"/>
</dbReference>
<dbReference type="Proteomes" id="UP001597120">
    <property type="component" value="Unassembled WGS sequence"/>
</dbReference>
<evidence type="ECO:0000256" key="2">
    <source>
        <dbReference type="ARBA" id="ARBA00005384"/>
    </source>
</evidence>
<name>A0ABW3DCT7_9BACL</name>
<evidence type="ECO:0000256" key="4">
    <source>
        <dbReference type="ARBA" id="ARBA00022898"/>
    </source>
</evidence>
<evidence type="ECO:0000259" key="8">
    <source>
        <dbReference type="PROSITE" id="PS50949"/>
    </source>
</evidence>
<evidence type="ECO:0000256" key="1">
    <source>
        <dbReference type="ARBA" id="ARBA00001933"/>
    </source>
</evidence>
<dbReference type="InterPro" id="IPR036388">
    <property type="entry name" value="WH-like_DNA-bd_sf"/>
</dbReference>
<dbReference type="InterPro" id="IPR051446">
    <property type="entry name" value="HTH_trans_reg/aminotransferase"/>
</dbReference>
<protein>
    <submittedName>
        <fullName evidence="9">PLP-dependent aminotransferase family protein</fullName>
    </submittedName>
</protein>
<feature type="domain" description="HTH gntR-type" evidence="8">
    <location>
        <begin position="12"/>
        <end position="80"/>
    </location>
</feature>
<keyword evidence="5" id="KW-0805">Transcription regulation</keyword>
<evidence type="ECO:0000256" key="7">
    <source>
        <dbReference type="ARBA" id="ARBA00023163"/>
    </source>
</evidence>
<dbReference type="CDD" id="cd07377">
    <property type="entry name" value="WHTH_GntR"/>
    <property type="match status" value="1"/>
</dbReference>
<evidence type="ECO:0000313" key="10">
    <source>
        <dbReference type="Proteomes" id="UP001597120"/>
    </source>
</evidence>
<keyword evidence="3 9" id="KW-0032">Aminotransferase</keyword>
<comment type="caution">
    <text evidence="9">The sequence shown here is derived from an EMBL/GenBank/DDBJ whole genome shotgun (WGS) entry which is preliminary data.</text>
</comment>
<dbReference type="InterPro" id="IPR036390">
    <property type="entry name" value="WH_DNA-bd_sf"/>
</dbReference>
<keyword evidence="7" id="KW-0804">Transcription</keyword>
<dbReference type="PRINTS" id="PR00035">
    <property type="entry name" value="HTHGNTR"/>
</dbReference>
<dbReference type="InterPro" id="IPR015421">
    <property type="entry name" value="PyrdxlP-dep_Trfase_major"/>
</dbReference>
<dbReference type="Gene3D" id="1.10.10.10">
    <property type="entry name" value="Winged helix-like DNA-binding domain superfamily/Winged helix DNA-binding domain"/>
    <property type="match status" value="1"/>
</dbReference>
<dbReference type="InterPro" id="IPR015424">
    <property type="entry name" value="PyrdxlP-dep_Trfase"/>
</dbReference>
<keyword evidence="6" id="KW-0238">DNA-binding</keyword>
<comment type="similarity">
    <text evidence="2">In the C-terminal section; belongs to the class-I pyridoxal-phosphate-dependent aminotransferase family.</text>
</comment>
<evidence type="ECO:0000256" key="6">
    <source>
        <dbReference type="ARBA" id="ARBA00023125"/>
    </source>
</evidence>
<keyword evidence="4" id="KW-0663">Pyridoxal phosphate</keyword>
<dbReference type="Gene3D" id="3.40.640.10">
    <property type="entry name" value="Type I PLP-dependent aspartate aminotransferase-like (Major domain)"/>
    <property type="match status" value="1"/>
</dbReference>